<dbReference type="PANTHER" id="PTHR24223">
    <property type="entry name" value="ATP-BINDING CASSETTE SUB-FAMILY C"/>
    <property type="match status" value="1"/>
</dbReference>
<feature type="transmembrane region" description="Helical" evidence="7">
    <location>
        <begin position="185"/>
        <end position="203"/>
    </location>
</feature>
<evidence type="ECO:0000256" key="7">
    <source>
        <dbReference type="SAM" id="Phobius"/>
    </source>
</evidence>
<dbReference type="Pfam" id="PF00664">
    <property type="entry name" value="ABC_membrane"/>
    <property type="match status" value="2"/>
</dbReference>
<feature type="domain" description="ABC transmembrane type-1" evidence="8">
    <location>
        <begin position="587"/>
        <end position="784"/>
    </location>
</feature>
<evidence type="ECO:0000259" key="8">
    <source>
        <dbReference type="PROSITE" id="PS50929"/>
    </source>
</evidence>
<feature type="transmembrane region" description="Helical" evidence="7">
    <location>
        <begin position="615"/>
        <end position="638"/>
    </location>
</feature>
<feature type="transmembrane region" description="Helical" evidence="7">
    <location>
        <begin position="80"/>
        <end position="98"/>
    </location>
</feature>
<dbReference type="PROSITE" id="PS50929">
    <property type="entry name" value="ABC_TM1F"/>
    <property type="match status" value="2"/>
</dbReference>
<name>A0A9P7FWC9_9AGAR</name>
<gene>
    <name evidence="9" type="ORF">H0H81_000287</name>
</gene>
<evidence type="ECO:0000256" key="4">
    <source>
        <dbReference type="ARBA" id="ARBA00022840"/>
    </source>
</evidence>
<dbReference type="Gene3D" id="3.40.50.300">
    <property type="entry name" value="P-loop containing nucleotide triphosphate hydrolases"/>
    <property type="match status" value="2"/>
</dbReference>
<evidence type="ECO:0000313" key="10">
    <source>
        <dbReference type="Proteomes" id="UP000717328"/>
    </source>
</evidence>
<comment type="caution">
    <text evidence="9">The sequence shown here is derived from an EMBL/GenBank/DDBJ whole genome shotgun (WGS) entry which is preliminary data.</text>
</comment>
<accession>A0A9P7FWC9</accession>
<keyword evidence="10" id="KW-1185">Reference proteome</keyword>
<feature type="transmembrane region" description="Helical" evidence="7">
    <location>
        <begin position="696"/>
        <end position="725"/>
    </location>
</feature>
<feature type="transmembrane region" description="Helical" evidence="7">
    <location>
        <begin position="154"/>
        <end position="173"/>
    </location>
</feature>
<proteinExistence type="predicted"/>
<dbReference type="EMBL" id="JABCKI010005765">
    <property type="protein sequence ID" value="KAG5638391.1"/>
    <property type="molecule type" value="Genomic_DNA"/>
</dbReference>
<keyword evidence="1" id="KW-0813">Transport</keyword>
<evidence type="ECO:0000256" key="3">
    <source>
        <dbReference type="ARBA" id="ARBA00022741"/>
    </source>
</evidence>
<dbReference type="GO" id="GO:0016020">
    <property type="term" value="C:membrane"/>
    <property type="evidence" value="ECO:0007669"/>
    <property type="project" value="InterPro"/>
</dbReference>
<evidence type="ECO:0000313" key="9">
    <source>
        <dbReference type="EMBL" id="KAG5638391.1"/>
    </source>
</evidence>
<protein>
    <recommendedName>
        <fullName evidence="8">ABC transmembrane type-1 domain-containing protein</fullName>
    </recommendedName>
</protein>
<reference evidence="9" key="1">
    <citation type="submission" date="2021-02" db="EMBL/GenBank/DDBJ databases">
        <authorList>
            <person name="Nieuwenhuis M."/>
            <person name="Van De Peppel L.J.J."/>
        </authorList>
    </citation>
    <scope>NUCLEOTIDE SEQUENCE</scope>
    <source>
        <strain evidence="9">D49</strain>
    </source>
</reference>
<dbReference type="GO" id="GO:0005524">
    <property type="term" value="F:ATP binding"/>
    <property type="evidence" value="ECO:0007669"/>
    <property type="project" value="UniProtKB-KW"/>
</dbReference>
<feature type="transmembrane region" description="Helical" evidence="7">
    <location>
        <begin position="15"/>
        <end position="35"/>
    </location>
</feature>
<feature type="domain" description="ABC transmembrane type-1" evidence="8">
    <location>
        <begin position="241"/>
        <end position="334"/>
    </location>
</feature>
<keyword evidence="5 7" id="KW-1133">Transmembrane helix</keyword>
<dbReference type="InterPro" id="IPR050173">
    <property type="entry name" value="ABC_transporter_C-like"/>
</dbReference>
<dbReference type="Proteomes" id="UP000717328">
    <property type="component" value="Unassembled WGS sequence"/>
</dbReference>
<evidence type="ECO:0000256" key="6">
    <source>
        <dbReference type="ARBA" id="ARBA00023136"/>
    </source>
</evidence>
<sequence>MSAEPQWTSPHIGELFLGSLLPASFILIAIINDLLKAIPVSKRFRMNWLYAPFQNFITKEDVINHAYPGAKRRFVLKTRILAGFAYIASIGWLGWLVYQVTSKDTKHALNALVGLITWVRVDVSSLIILVLSHSIGQSYVSLSISTKPPSTPPYILMAFACTNVLFFLVDLGFHFMGEDKLKARLILDVFGMVIPGAFVWMAGTLPLQAVRVAPNIAGPKDIPSNSFSCPEDDVTLWEWGDSYAVAQRFWEFSGIFASPVRLTIALVFLYQILGWSALSGVVVILLAYVLNYPLATYNVSITRSSWKAKDTRMNIVNELLQNIRFLKFYGWGQRLTVSKAFTSIALFSQLQEPMTALPGQIFAMLHAYVSMQRIEGFLDEGEVPEWASTLTAYNDENSRHEIGFTSGVFQWPALPKSPSPARFVLGPLDIKFPIGRLTLVSGATGSGKSALLAALLGEMRSAVDMHTAQHLLTKCLSGELAQDRTIILVTHHISLCLPAASYIVELAHGQVLQQGSIEDLKDLGLLNTIIQQEGEVSGSTVNALENETEILKDIPSIKQPQTGSGKLVEAEARAEARWGEAYQSQDFAFIISSFLPPYPWAGLPPPDINVTPWLMIYFYISLLGASSVLLYIALGYYASLKASRSLFIHLLKRMTRAPARFFDVTPIGRILNRFTTDINIIDGALMNSVRNCISGVLNFLASFTVILVVVPTFAPFALFIAWLYIRLAPPYIQASRDLRRLESVSLSPAFAGYDELLRGIAHIRAFGMENRYQDGFYAKVIQFLVYSCLL</sequence>
<evidence type="ECO:0000256" key="1">
    <source>
        <dbReference type="ARBA" id="ARBA00022448"/>
    </source>
</evidence>
<dbReference type="GO" id="GO:0140359">
    <property type="term" value="F:ABC-type transporter activity"/>
    <property type="evidence" value="ECO:0007669"/>
    <property type="project" value="InterPro"/>
</dbReference>
<keyword evidence="2 7" id="KW-0812">Transmembrane</keyword>
<dbReference type="Gene3D" id="1.20.1560.10">
    <property type="entry name" value="ABC transporter type 1, transmembrane domain"/>
    <property type="match status" value="3"/>
</dbReference>
<dbReference type="InterPro" id="IPR036640">
    <property type="entry name" value="ABC1_TM_sf"/>
</dbReference>
<dbReference type="OrthoDB" id="6500128at2759"/>
<dbReference type="SUPFAM" id="SSF52540">
    <property type="entry name" value="P-loop containing nucleoside triphosphate hydrolases"/>
    <property type="match status" value="1"/>
</dbReference>
<keyword evidence="4" id="KW-0067">ATP-binding</keyword>
<dbReference type="AlphaFoldDB" id="A0A9P7FWC9"/>
<evidence type="ECO:0000256" key="2">
    <source>
        <dbReference type="ARBA" id="ARBA00022692"/>
    </source>
</evidence>
<organism evidence="9 10">
    <name type="scientific">Sphagnurus paluster</name>
    <dbReference type="NCBI Taxonomy" id="117069"/>
    <lineage>
        <taxon>Eukaryota</taxon>
        <taxon>Fungi</taxon>
        <taxon>Dikarya</taxon>
        <taxon>Basidiomycota</taxon>
        <taxon>Agaricomycotina</taxon>
        <taxon>Agaricomycetes</taxon>
        <taxon>Agaricomycetidae</taxon>
        <taxon>Agaricales</taxon>
        <taxon>Tricholomatineae</taxon>
        <taxon>Lyophyllaceae</taxon>
        <taxon>Sphagnurus</taxon>
    </lineage>
</organism>
<keyword evidence="3" id="KW-0547">Nucleotide-binding</keyword>
<dbReference type="InterPro" id="IPR027417">
    <property type="entry name" value="P-loop_NTPase"/>
</dbReference>
<feature type="transmembrane region" description="Helical" evidence="7">
    <location>
        <begin position="268"/>
        <end position="290"/>
    </location>
</feature>
<dbReference type="SUPFAM" id="SSF90123">
    <property type="entry name" value="ABC transporter transmembrane region"/>
    <property type="match status" value="2"/>
</dbReference>
<dbReference type="InterPro" id="IPR011527">
    <property type="entry name" value="ABC1_TM_dom"/>
</dbReference>
<reference evidence="9" key="2">
    <citation type="submission" date="2021-10" db="EMBL/GenBank/DDBJ databases">
        <title>Phylogenomics reveals ancestral predisposition of the termite-cultivated fungus Termitomyces towards a domesticated lifestyle.</title>
        <authorList>
            <person name="Auxier B."/>
            <person name="Grum-Grzhimaylo A."/>
            <person name="Cardenas M.E."/>
            <person name="Lodge J.D."/>
            <person name="Laessoe T."/>
            <person name="Pedersen O."/>
            <person name="Smith M.E."/>
            <person name="Kuyper T.W."/>
            <person name="Franco-Molano E.A."/>
            <person name="Baroni T.J."/>
            <person name="Aanen D.K."/>
        </authorList>
    </citation>
    <scope>NUCLEOTIDE SEQUENCE</scope>
    <source>
        <strain evidence="9">D49</strain>
    </source>
</reference>
<keyword evidence="6 7" id="KW-0472">Membrane</keyword>
<dbReference type="PANTHER" id="PTHR24223:SF415">
    <property type="entry name" value="FI20190P1"/>
    <property type="match status" value="1"/>
</dbReference>
<evidence type="ECO:0000256" key="5">
    <source>
        <dbReference type="ARBA" id="ARBA00022989"/>
    </source>
</evidence>